<name>A0A1Y5IPB8_OSTTA</name>
<keyword evidence="7 8" id="KW-0012">Acyltransferase</keyword>
<accession>A0A1Y5IPB8</accession>
<dbReference type="Pfam" id="PF01529">
    <property type="entry name" value="DHHC"/>
    <property type="match status" value="1"/>
</dbReference>
<comment type="domain">
    <text evidence="8">The DHHC domain is required for palmitoyltransferase activity.</text>
</comment>
<dbReference type="EC" id="2.3.1.225" evidence="8"/>
<evidence type="ECO:0000313" key="11">
    <source>
        <dbReference type="EMBL" id="OUS48962.1"/>
    </source>
</evidence>
<dbReference type="GO" id="GO:0016020">
    <property type="term" value="C:membrane"/>
    <property type="evidence" value="ECO:0007669"/>
    <property type="project" value="UniProtKB-SubCell"/>
</dbReference>
<keyword evidence="4 8" id="KW-0812">Transmembrane</keyword>
<evidence type="ECO:0000256" key="8">
    <source>
        <dbReference type="RuleBase" id="RU079119"/>
    </source>
</evidence>
<reference evidence="11" key="1">
    <citation type="submission" date="2017-04" db="EMBL/GenBank/DDBJ databases">
        <title>Population genomics of picophytoplankton unveils novel chromosome hypervariability.</title>
        <authorList>
            <consortium name="DOE Joint Genome Institute"/>
            <person name="Blanc-Mathieu R."/>
            <person name="Krasovec M."/>
            <person name="Hebrard M."/>
            <person name="Yau S."/>
            <person name="Desgranges E."/>
            <person name="Martin J."/>
            <person name="Schackwitz W."/>
            <person name="Kuo A."/>
            <person name="Salin G."/>
            <person name="Donnadieu C."/>
            <person name="Desdevises Y."/>
            <person name="Sanchez-Ferandin S."/>
            <person name="Moreau H."/>
            <person name="Rivals E."/>
            <person name="Grigoriev I.V."/>
            <person name="Grimsley N."/>
            <person name="Eyre-Walker A."/>
            <person name="Piganeau G."/>
        </authorList>
    </citation>
    <scope>NUCLEOTIDE SEQUENCE [LARGE SCALE GENOMIC DNA]</scope>
    <source>
        <strain evidence="11">RCC 1115</strain>
    </source>
</reference>
<dbReference type="PANTHER" id="PTHR12246">
    <property type="entry name" value="PALMITOYLTRANSFERASE ZDHHC16"/>
    <property type="match status" value="1"/>
</dbReference>
<dbReference type="EMBL" id="KZ155772">
    <property type="protein sequence ID" value="OUS48962.1"/>
    <property type="molecule type" value="Genomic_DNA"/>
</dbReference>
<protein>
    <recommendedName>
        <fullName evidence="8">S-acyltransferase</fullName>
        <ecNumber evidence="8">2.3.1.225</ecNumber>
    </recommendedName>
    <alternativeName>
        <fullName evidence="8">Palmitoyltransferase</fullName>
    </alternativeName>
</protein>
<evidence type="ECO:0000256" key="6">
    <source>
        <dbReference type="ARBA" id="ARBA00023136"/>
    </source>
</evidence>
<keyword evidence="6 8" id="KW-0472">Membrane</keyword>
<dbReference type="GO" id="GO:0019706">
    <property type="term" value="F:protein-cysteine S-palmitoyltransferase activity"/>
    <property type="evidence" value="ECO:0007669"/>
    <property type="project" value="UniProtKB-EC"/>
</dbReference>
<organism evidence="11">
    <name type="scientific">Ostreococcus tauri</name>
    <name type="common">Marine green alga</name>
    <dbReference type="NCBI Taxonomy" id="70448"/>
    <lineage>
        <taxon>Eukaryota</taxon>
        <taxon>Viridiplantae</taxon>
        <taxon>Chlorophyta</taxon>
        <taxon>Mamiellophyceae</taxon>
        <taxon>Mamiellales</taxon>
        <taxon>Bathycoccaceae</taxon>
        <taxon>Ostreococcus</taxon>
    </lineage>
</organism>
<dbReference type="eggNOG" id="KOG1315">
    <property type="taxonomic scope" value="Eukaryota"/>
</dbReference>
<evidence type="ECO:0000256" key="9">
    <source>
        <dbReference type="SAM" id="MobiDB-lite"/>
    </source>
</evidence>
<feature type="compositionally biased region" description="Polar residues" evidence="9">
    <location>
        <begin position="76"/>
        <end position="86"/>
    </location>
</feature>
<evidence type="ECO:0000256" key="5">
    <source>
        <dbReference type="ARBA" id="ARBA00022989"/>
    </source>
</evidence>
<feature type="compositionally biased region" description="Low complexity" evidence="9">
    <location>
        <begin position="48"/>
        <end position="68"/>
    </location>
</feature>
<evidence type="ECO:0000256" key="3">
    <source>
        <dbReference type="ARBA" id="ARBA00022679"/>
    </source>
</evidence>
<feature type="region of interest" description="Disordered" evidence="9">
    <location>
        <begin position="48"/>
        <end position="90"/>
    </location>
</feature>
<evidence type="ECO:0000256" key="2">
    <source>
        <dbReference type="ARBA" id="ARBA00008574"/>
    </source>
</evidence>
<keyword evidence="3 8" id="KW-0808">Transferase</keyword>
<feature type="transmembrane region" description="Helical" evidence="8">
    <location>
        <begin position="152"/>
        <end position="176"/>
    </location>
</feature>
<feature type="transmembrane region" description="Helical" evidence="8">
    <location>
        <begin position="307"/>
        <end position="330"/>
    </location>
</feature>
<evidence type="ECO:0000256" key="4">
    <source>
        <dbReference type="ARBA" id="ARBA00022692"/>
    </source>
</evidence>
<keyword evidence="5 8" id="KW-1133">Transmembrane helix</keyword>
<proteinExistence type="inferred from homology"/>
<evidence type="ECO:0000256" key="7">
    <source>
        <dbReference type="ARBA" id="ARBA00023315"/>
    </source>
</evidence>
<dbReference type="PROSITE" id="PS50216">
    <property type="entry name" value="DHHC"/>
    <property type="match status" value="1"/>
</dbReference>
<dbReference type="AlphaFoldDB" id="A0A1Y5IPB8"/>
<comment type="catalytic activity">
    <reaction evidence="8">
        <text>L-cysteinyl-[protein] + hexadecanoyl-CoA = S-hexadecanoyl-L-cysteinyl-[protein] + CoA</text>
        <dbReference type="Rhea" id="RHEA:36683"/>
        <dbReference type="Rhea" id="RHEA-COMP:10131"/>
        <dbReference type="Rhea" id="RHEA-COMP:11032"/>
        <dbReference type="ChEBI" id="CHEBI:29950"/>
        <dbReference type="ChEBI" id="CHEBI:57287"/>
        <dbReference type="ChEBI" id="CHEBI:57379"/>
        <dbReference type="ChEBI" id="CHEBI:74151"/>
        <dbReference type="EC" id="2.3.1.225"/>
    </reaction>
</comment>
<evidence type="ECO:0000256" key="1">
    <source>
        <dbReference type="ARBA" id="ARBA00004141"/>
    </source>
</evidence>
<evidence type="ECO:0000259" key="10">
    <source>
        <dbReference type="Pfam" id="PF01529"/>
    </source>
</evidence>
<feature type="transmembrane region" description="Helical" evidence="8">
    <location>
        <begin position="258"/>
        <end position="278"/>
    </location>
</feature>
<feature type="transmembrane region" description="Helical" evidence="8">
    <location>
        <begin position="114"/>
        <end position="140"/>
    </location>
</feature>
<comment type="subcellular location">
    <subcellularLocation>
        <location evidence="1">Membrane</location>
        <topology evidence="1">Multi-pass membrane protein</topology>
    </subcellularLocation>
</comment>
<dbReference type="InterPro" id="IPR039859">
    <property type="entry name" value="PFA4/ZDH16/20/ERF2-like"/>
</dbReference>
<feature type="domain" description="Palmitoyltransferase DHHC" evidence="10">
    <location>
        <begin position="206"/>
        <end position="347"/>
    </location>
</feature>
<comment type="similarity">
    <text evidence="2 8">Belongs to the DHHC palmitoyltransferase family.</text>
</comment>
<sequence length="439" mass="49226">MRGREHSRSSSTVRVPTASEVCYTLCVPKHRTRGRVLGARTRVCRRPWSASRTSRTSTRARARGSNASFEACEPHSGSSAMATTSQREYDERTVRDMGGDRNVFAGRACDGCRALGSVMVIVVLIIVALTYYATVIVVYLPEARGEGEGATLARWALVAYHLAVFMLLWSYFACVLTEPGGVPKGWTPFPEDPEEAAAEAKKSNSEKRRRFCKKCSAWKPRRTHHCSVCKRCVLKMDHHCVWVANCVGAYNYKFFLQFLAYTFIATVLDAILLLSNFIDFFKDVEQSQARGSTGPDAKVDSVEGTELAVVFVTFIINVAFSASLLGFLVMHSNLILSNMSTIEMYEKKKILPWKYDLGKTYFYGSSPYTLARTWIRCKSSLASPMGRRWTESRTRARVKPSARACPRSQAPRTWRPWVGGTARGRKIERALRSTLVLAL</sequence>
<dbReference type="Proteomes" id="UP000195557">
    <property type="component" value="Unassembled WGS sequence"/>
</dbReference>
<dbReference type="InterPro" id="IPR001594">
    <property type="entry name" value="Palmitoyltrfase_DHHC"/>
</dbReference>
<gene>
    <name evidence="11" type="ORF">BE221DRAFT_171163</name>
</gene>